<feature type="compositionally biased region" description="Polar residues" evidence="1">
    <location>
        <begin position="533"/>
        <end position="549"/>
    </location>
</feature>
<dbReference type="InterPro" id="IPR036291">
    <property type="entry name" value="NAD(P)-bd_dom_sf"/>
</dbReference>
<feature type="compositionally biased region" description="Low complexity" evidence="1">
    <location>
        <begin position="343"/>
        <end position="362"/>
    </location>
</feature>
<evidence type="ECO:0000256" key="1">
    <source>
        <dbReference type="SAM" id="MobiDB-lite"/>
    </source>
</evidence>
<sequence>MSEQAPPSTTQHSASTTTPPASPHHARQTSLIAVVCGAHTQLGKFVLRELLRSPNVHEIHAFAEFDPRSELRLSPAHAHRLRLHIDSLDYLERNIATYVKQCHLAFCTIGLRYKPPDMNRYKFYNYNVSLPKRFLTIMFRMNVDRIALFSTKKASSRTSSVAMQRSTTSADNFARQLQVEQRESMSENPVPGISIFKVPLLLTDLMDQQGVKGTAISPFDQIREKVVFKLGIGASNAVHVRDVAKAMVADALEKLDLQNERPDLAFIFKSRQTAFDELYPADIINLANDTRDAQRSHFIEMRKRRSAPPNIPINAPRQSNDQVSEKKYTPSELSQSAVPSALPSNAPTSPSAVPSAAHSPSPTHQLQQTEIEGLTAPQVGASPQHAILHSHHSVSQSNSHPEHSKQHDHLTSFTHFPLPSSDKAHVEDSHQLSQAKEAAPLTMPGLVLQSPKKPSTSPTPSSAARRASHNNDSPEASETRRPQQPALTSTVEALGNQLGHRLTIVHDNERLPGTSTSPRPTSRRSSAKDFHTGTENGSAKVSQRKSTPQLRKKYSTQSSRIPNSKSPNSKSPKNKSPNSKSRSSRSPPQHPFESDDAQPPVGRYSDAQSLRSRPSRSSQQRYSGGRSMPTTSFYSSGYHPEEGVRRRSEVDSIRHSRSLHRKRSVSVPSASAIMSQISLIANRILEATDRPSVKRYQQAYDPNYLPRSDPRLRHAKDRRTTDATAI</sequence>
<dbReference type="EMBL" id="NBIV01000012">
    <property type="protein sequence ID" value="PXF48611.1"/>
    <property type="molecule type" value="Genomic_DNA"/>
</dbReference>
<feature type="compositionally biased region" description="Basic and acidic residues" evidence="1">
    <location>
        <begin position="639"/>
        <end position="654"/>
    </location>
</feature>
<feature type="compositionally biased region" description="Basic and acidic residues" evidence="1">
    <location>
        <begin position="400"/>
        <end position="410"/>
    </location>
</feature>
<feature type="compositionally biased region" description="Low complexity" evidence="1">
    <location>
        <begin position="512"/>
        <end position="524"/>
    </location>
</feature>
<evidence type="ECO:0008006" key="4">
    <source>
        <dbReference type="Google" id="ProtNLM"/>
    </source>
</evidence>
<feature type="compositionally biased region" description="Low complexity" evidence="1">
    <location>
        <begin position="450"/>
        <end position="465"/>
    </location>
</feature>
<feature type="region of interest" description="Disordered" evidence="1">
    <location>
        <begin position="1"/>
        <end position="24"/>
    </location>
</feature>
<feature type="region of interest" description="Disordered" evidence="1">
    <location>
        <begin position="694"/>
        <end position="726"/>
    </location>
</feature>
<proteinExistence type="predicted"/>
<protein>
    <recommendedName>
        <fullName evidence="4">NAD(P)-binding domain-containing protein</fullName>
    </recommendedName>
</protein>
<dbReference type="SUPFAM" id="SSF51735">
    <property type="entry name" value="NAD(P)-binding Rossmann-fold domains"/>
    <property type="match status" value="1"/>
</dbReference>
<feature type="region of interest" description="Disordered" evidence="1">
    <location>
        <begin position="502"/>
        <end position="668"/>
    </location>
</feature>
<comment type="caution">
    <text evidence="2">The sequence shown here is derived from an EMBL/GenBank/DDBJ whole genome shotgun (WGS) entry which is preliminary data.</text>
</comment>
<evidence type="ECO:0000313" key="2">
    <source>
        <dbReference type="EMBL" id="PXF48611.1"/>
    </source>
</evidence>
<dbReference type="Gene3D" id="3.40.50.720">
    <property type="entry name" value="NAD(P)-binding Rossmann-like Domain"/>
    <property type="match status" value="1"/>
</dbReference>
<feature type="compositionally biased region" description="Basic residues" evidence="1">
    <location>
        <begin position="655"/>
        <end position="664"/>
    </location>
</feature>
<feature type="compositionally biased region" description="Polar residues" evidence="1">
    <location>
        <begin position="1"/>
        <end position="19"/>
    </location>
</feature>
<keyword evidence="3" id="KW-1185">Reference proteome</keyword>
<feature type="region of interest" description="Disordered" evidence="1">
    <location>
        <begin position="390"/>
        <end position="487"/>
    </location>
</feature>
<evidence type="ECO:0000313" key="3">
    <source>
        <dbReference type="Proteomes" id="UP000247409"/>
    </source>
</evidence>
<dbReference type="Proteomes" id="UP000247409">
    <property type="component" value="Unassembled WGS sequence"/>
</dbReference>
<feature type="compositionally biased region" description="Low complexity" evidence="1">
    <location>
        <begin position="608"/>
        <end position="627"/>
    </location>
</feature>
<organism evidence="2 3">
    <name type="scientific">Gracilariopsis chorda</name>
    <dbReference type="NCBI Taxonomy" id="448386"/>
    <lineage>
        <taxon>Eukaryota</taxon>
        <taxon>Rhodophyta</taxon>
        <taxon>Florideophyceae</taxon>
        <taxon>Rhodymeniophycidae</taxon>
        <taxon>Gracilariales</taxon>
        <taxon>Gracilariaceae</taxon>
        <taxon>Gracilariopsis</taxon>
    </lineage>
</organism>
<reference evidence="2 3" key="1">
    <citation type="journal article" date="2018" name="Mol. Biol. Evol.">
        <title>Analysis of the draft genome of the red seaweed Gracilariopsis chorda provides insights into genome size evolution in Rhodophyta.</title>
        <authorList>
            <person name="Lee J."/>
            <person name="Yang E.C."/>
            <person name="Graf L."/>
            <person name="Yang J.H."/>
            <person name="Qiu H."/>
            <person name="Zel Zion U."/>
            <person name="Chan C.X."/>
            <person name="Stephens T.G."/>
            <person name="Weber A.P.M."/>
            <person name="Boo G.H."/>
            <person name="Boo S.M."/>
            <person name="Kim K.M."/>
            <person name="Shin Y."/>
            <person name="Jung M."/>
            <person name="Lee S.J."/>
            <person name="Yim H.S."/>
            <person name="Lee J.H."/>
            <person name="Bhattacharya D."/>
            <person name="Yoon H.S."/>
        </authorList>
    </citation>
    <scope>NUCLEOTIDE SEQUENCE [LARGE SCALE GENOMIC DNA]</scope>
    <source>
        <strain evidence="2 3">SKKU-2015</strain>
        <tissue evidence="2">Whole body</tissue>
    </source>
</reference>
<dbReference type="OrthoDB" id="10521724at2759"/>
<gene>
    <name evidence="2" type="ORF">BWQ96_01463</name>
</gene>
<feature type="region of interest" description="Disordered" evidence="1">
    <location>
        <begin position="301"/>
        <end position="367"/>
    </location>
</feature>
<dbReference type="AlphaFoldDB" id="A0A2V3J2D1"/>
<name>A0A2V3J2D1_9FLOR</name>
<accession>A0A2V3J2D1</accession>
<feature type="compositionally biased region" description="Low complexity" evidence="1">
    <location>
        <begin position="558"/>
        <end position="587"/>
    </location>
</feature>